<sequence length="143" mass="16154">MSDQPERAEELTRLVRDYFRGGSEFRPYAIYNQNLDWIQVLFEDCSVTEIPITGIKLVLVFKNHPILTSTVVGFNIEGAKRFAEGSGASVGGSLDLRIALQSFIDFLTNQKGFVRSFDWREAIRGLKSRLEELGLTHVDLGSR</sequence>
<name>A0A2H0R6A9_9BACT</name>
<gene>
    <name evidence="1" type="ORF">COV31_00440</name>
</gene>
<dbReference type="EMBL" id="PCXO01000004">
    <property type="protein sequence ID" value="PIR41564.1"/>
    <property type="molecule type" value="Genomic_DNA"/>
</dbReference>
<evidence type="ECO:0000313" key="2">
    <source>
        <dbReference type="Proteomes" id="UP000230232"/>
    </source>
</evidence>
<dbReference type="AlphaFoldDB" id="A0A2H0R6A9"/>
<dbReference type="Proteomes" id="UP000230232">
    <property type="component" value="Unassembled WGS sequence"/>
</dbReference>
<reference evidence="1 2" key="1">
    <citation type="submission" date="2017-09" db="EMBL/GenBank/DDBJ databases">
        <title>Depth-based differentiation of microbial function through sediment-hosted aquifers and enrichment of novel symbionts in the deep terrestrial subsurface.</title>
        <authorList>
            <person name="Probst A.J."/>
            <person name="Ladd B."/>
            <person name="Jarett J.K."/>
            <person name="Geller-Mcgrath D.E."/>
            <person name="Sieber C.M."/>
            <person name="Emerson J.B."/>
            <person name="Anantharaman K."/>
            <person name="Thomas B.C."/>
            <person name="Malmstrom R."/>
            <person name="Stieglmeier M."/>
            <person name="Klingl A."/>
            <person name="Woyke T."/>
            <person name="Ryan C.M."/>
            <person name="Banfield J.F."/>
        </authorList>
    </citation>
    <scope>NUCLEOTIDE SEQUENCE [LARGE SCALE GENOMIC DNA]</scope>
    <source>
        <strain evidence="1">CG10_big_fil_rev_8_21_14_0_10_46_23</strain>
    </source>
</reference>
<evidence type="ECO:0000313" key="1">
    <source>
        <dbReference type="EMBL" id="PIR41564.1"/>
    </source>
</evidence>
<organism evidence="1 2">
    <name type="scientific">Candidatus Yanofskybacteria bacterium CG10_big_fil_rev_8_21_14_0_10_46_23</name>
    <dbReference type="NCBI Taxonomy" id="1975098"/>
    <lineage>
        <taxon>Bacteria</taxon>
        <taxon>Candidatus Yanofskyibacteriota</taxon>
    </lineage>
</organism>
<accession>A0A2H0R6A9</accession>
<comment type="caution">
    <text evidence="1">The sequence shown here is derived from an EMBL/GenBank/DDBJ whole genome shotgun (WGS) entry which is preliminary data.</text>
</comment>
<protein>
    <submittedName>
        <fullName evidence="1">Uncharacterized protein</fullName>
    </submittedName>
</protein>
<proteinExistence type="predicted"/>